<accession>A0A225V7R1</accession>
<keyword evidence="4" id="KW-1185">Reference proteome</keyword>
<dbReference type="EMBL" id="NBNE01006868">
    <property type="protein sequence ID" value="OWZ01415.1"/>
    <property type="molecule type" value="Genomic_DNA"/>
</dbReference>
<keyword evidence="3" id="KW-0548">Nucleotidyltransferase</keyword>
<dbReference type="OrthoDB" id="101303at2759"/>
<dbReference type="InterPro" id="IPR036397">
    <property type="entry name" value="RNaseH_sf"/>
</dbReference>
<evidence type="ECO:0000256" key="1">
    <source>
        <dbReference type="SAM" id="MobiDB-lite"/>
    </source>
</evidence>
<evidence type="ECO:0000259" key="2">
    <source>
        <dbReference type="PROSITE" id="PS50994"/>
    </source>
</evidence>
<feature type="region of interest" description="Disordered" evidence="1">
    <location>
        <begin position="185"/>
        <end position="226"/>
    </location>
</feature>
<evidence type="ECO:0000313" key="3">
    <source>
        <dbReference type="EMBL" id="OWZ01415.1"/>
    </source>
</evidence>
<dbReference type="InterPro" id="IPR001584">
    <property type="entry name" value="Integrase_cat-core"/>
</dbReference>
<organism evidence="3 4">
    <name type="scientific">Phytophthora megakarya</name>
    <dbReference type="NCBI Taxonomy" id="4795"/>
    <lineage>
        <taxon>Eukaryota</taxon>
        <taxon>Sar</taxon>
        <taxon>Stramenopiles</taxon>
        <taxon>Oomycota</taxon>
        <taxon>Peronosporomycetes</taxon>
        <taxon>Peronosporales</taxon>
        <taxon>Peronosporaceae</taxon>
        <taxon>Phytophthora</taxon>
    </lineage>
</organism>
<dbReference type="InterPro" id="IPR050951">
    <property type="entry name" value="Retrovirus_Pol_polyprotein"/>
</dbReference>
<dbReference type="Gene3D" id="3.30.420.10">
    <property type="entry name" value="Ribonuclease H-like superfamily/Ribonuclease H"/>
    <property type="match status" value="1"/>
</dbReference>
<dbReference type="PROSITE" id="PS50994">
    <property type="entry name" value="INTEGRASE"/>
    <property type="match status" value="1"/>
</dbReference>
<dbReference type="PANTHER" id="PTHR37984">
    <property type="entry name" value="PROTEIN CBG26694"/>
    <property type="match status" value="1"/>
</dbReference>
<comment type="caution">
    <text evidence="3">The sequence shown here is derived from an EMBL/GenBank/DDBJ whole genome shotgun (WGS) entry which is preliminary data.</text>
</comment>
<dbReference type="GO" id="GO:0015074">
    <property type="term" value="P:DNA integration"/>
    <property type="evidence" value="ECO:0007669"/>
    <property type="project" value="InterPro"/>
</dbReference>
<dbReference type="PANTHER" id="PTHR37984:SF5">
    <property type="entry name" value="PROTEIN NYNRIN-LIKE"/>
    <property type="match status" value="1"/>
</dbReference>
<sequence>MFYTIIIPTSKMDIRGSAVLTTGSGIIFTGEDCIEVCKDMSIIAMDHIPSLPRSYKGNTKLLIFEDLFSGYTLAESYEECVFSRFGATEVIRHDREPGFISDFFRAFNKILDQRQWATMAYRPQANGSAERMMQTTTKALKMYVQDLDQRDWDEYTERVTFAINTARDWIRGEAPFYMIHTDGGDPDGKYKKTGSGPAELTISDPEALSAGSRASQSTLAGGDLGSGGSSHDIIGEYAVKFETAGSVNIFPVVHVSKFKPVREFPDRPVIRLTTQDQDRLDFDEALLPGDS</sequence>
<dbReference type="AlphaFoldDB" id="A0A225V7R1"/>
<keyword evidence="3" id="KW-0695">RNA-directed DNA polymerase</keyword>
<gene>
    <name evidence="3" type="ORF">PHMEG_00027201</name>
</gene>
<dbReference type="InterPro" id="IPR012337">
    <property type="entry name" value="RNaseH-like_sf"/>
</dbReference>
<name>A0A225V7R1_9STRA</name>
<feature type="domain" description="Integrase catalytic" evidence="2">
    <location>
        <begin position="72"/>
        <end position="183"/>
    </location>
</feature>
<dbReference type="GO" id="GO:0003964">
    <property type="term" value="F:RNA-directed DNA polymerase activity"/>
    <property type="evidence" value="ECO:0007669"/>
    <property type="project" value="UniProtKB-KW"/>
</dbReference>
<keyword evidence="3" id="KW-0808">Transferase</keyword>
<reference evidence="4" key="1">
    <citation type="submission" date="2017-03" db="EMBL/GenBank/DDBJ databases">
        <title>Phytopthora megakarya and P. palmivora, two closely related causual agents of cacao black pod achieved similar genome size and gene model numbers by different mechanisms.</title>
        <authorList>
            <person name="Ali S."/>
            <person name="Shao J."/>
            <person name="Larry D.J."/>
            <person name="Kronmiller B."/>
            <person name="Shen D."/>
            <person name="Strem M.D."/>
            <person name="Melnick R.L."/>
            <person name="Guiltinan M.J."/>
            <person name="Tyler B.M."/>
            <person name="Meinhardt L.W."/>
            <person name="Bailey B.A."/>
        </authorList>
    </citation>
    <scope>NUCLEOTIDE SEQUENCE [LARGE SCALE GENOMIC DNA]</scope>
    <source>
        <strain evidence="4">zdho120</strain>
    </source>
</reference>
<dbReference type="SUPFAM" id="SSF53098">
    <property type="entry name" value="Ribonuclease H-like"/>
    <property type="match status" value="1"/>
</dbReference>
<protein>
    <submittedName>
        <fullName evidence="3">Reverse transcriptase</fullName>
    </submittedName>
</protein>
<dbReference type="Proteomes" id="UP000198211">
    <property type="component" value="Unassembled WGS sequence"/>
</dbReference>
<dbReference type="GO" id="GO:0003676">
    <property type="term" value="F:nucleic acid binding"/>
    <property type="evidence" value="ECO:0007669"/>
    <property type="project" value="InterPro"/>
</dbReference>
<proteinExistence type="predicted"/>
<evidence type="ECO:0000313" key="4">
    <source>
        <dbReference type="Proteomes" id="UP000198211"/>
    </source>
</evidence>